<protein>
    <submittedName>
        <fullName evidence="6">Branched chain amino acid ABC transporter substrate-binding protein</fullName>
    </submittedName>
</protein>
<dbReference type="EMBL" id="NPBV01000002">
    <property type="protein sequence ID" value="PAD23022.1"/>
    <property type="molecule type" value="Genomic_DNA"/>
</dbReference>
<evidence type="ECO:0000259" key="5">
    <source>
        <dbReference type="Pfam" id="PF13458"/>
    </source>
</evidence>
<dbReference type="AlphaFoldDB" id="A0A268AFX8"/>
<dbReference type="Proteomes" id="UP000216013">
    <property type="component" value="Unassembled WGS sequence"/>
</dbReference>
<evidence type="ECO:0000256" key="2">
    <source>
        <dbReference type="ARBA" id="ARBA00022448"/>
    </source>
</evidence>
<evidence type="ECO:0000313" key="6">
    <source>
        <dbReference type="EMBL" id="PAD23022.1"/>
    </source>
</evidence>
<accession>A0A268AFX8</accession>
<comment type="caution">
    <text evidence="6">The sequence shown here is derived from an EMBL/GenBank/DDBJ whole genome shotgun (WGS) entry which is preliminary data.</text>
</comment>
<evidence type="ECO:0000256" key="1">
    <source>
        <dbReference type="ARBA" id="ARBA00010062"/>
    </source>
</evidence>
<proteinExistence type="inferred from homology"/>
<dbReference type="CDD" id="cd06342">
    <property type="entry name" value="PBP1_ABC_LIVBP-like"/>
    <property type="match status" value="1"/>
</dbReference>
<dbReference type="SUPFAM" id="SSF53822">
    <property type="entry name" value="Periplasmic binding protein-like I"/>
    <property type="match status" value="1"/>
</dbReference>
<dbReference type="PRINTS" id="PR00337">
    <property type="entry name" value="LEUILEVALBP"/>
</dbReference>
<dbReference type="Gene3D" id="3.40.50.2300">
    <property type="match status" value="2"/>
</dbReference>
<dbReference type="InterPro" id="IPR000709">
    <property type="entry name" value="Leu_Ile_Val-bd"/>
</dbReference>
<keyword evidence="2" id="KW-0813">Transport</keyword>
<feature type="domain" description="Leucine-binding protein" evidence="5">
    <location>
        <begin position="32"/>
        <end position="358"/>
    </location>
</feature>
<evidence type="ECO:0000256" key="4">
    <source>
        <dbReference type="ARBA" id="ARBA00022970"/>
    </source>
</evidence>
<organism evidence="6 7">
    <name type="scientific">Terribacillus saccharophilus</name>
    <dbReference type="NCBI Taxonomy" id="361277"/>
    <lineage>
        <taxon>Bacteria</taxon>
        <taxon>Bacillati</taxon>
        <taxon>Bacillota</taxon>
        <taxon>Bacilli</taxon>
        <taxon>Bacillales</taxon>
        <taxon>Bacillaceae</taxon>
        <taxon>Terribacillus</taxon>
    </lineage>
</organism>
<dbReference type="RefSeq" id="WP_095260559.1">
    <property type="nucleotide sequence ID" value="NZ_NPBV01000002.1"/>
</dbReference>
<name>A0A268AFX8_9BACI</name>
<reference evidence="6 7" key="1">
    <citation type="submission" date="2017-07" db="EMBL/GenBank/DDBJ databases">
        <title>Isolation and whole genome analysis of endospore-forming bacteria from heroin.</title>
        <authorList>
            <person name="Kalinowski J."/>
            <person name="Ahrens B."/>
            <person name="Al-Dilaimi A."/>
            <person name="Winkler A."/>
            <person name="Wibberg D."/>
            <person name="Schleenbecker U."/>
            <person name="Ruckert C."/>
            <person name="Wolfel R."/>
            <person name="Grass G."/>
        </authorList>
    </citation>
    <scope>NUCLEOTIDE SEQUENCE [LARGE SCALE GENOMIC DNA]</scope>
    <source>
        <strain evidence="6 7">7528</strain>
    </source>
</reference>
<dbReference type="Pfam" id="PF13458">
    <property type="entry name" value="Peripla_BP_6"/>
    <property type="match status" value="1"/>
</dbReference>
<dbReference type="InterPro" id="IPR028081">
    <property type="entry name" value="Leu-bd"/>
</dbReference>
<keyword evidence="3" id="KW-0732">Signal</keyword>
<dbReference type="PANTHER" id="PTHR47151:SF2">
    <property type="entry name" value="AMINO ACID BINDING PROTEIN"/>
    <property type="match status" value="1"/>
</dbReference>
<dbReference type="GO" id="GO:0006865">
    <property type="term" value="P:amino acid transport"/>
    <property type="evidence" value="ECO:0007669"/>
    <property type="project" value="UniProtKB-KW"/>
</dbReference>
<gene>
    <name evidence="6" type="ORF">CHH64_03240</name>
</gene>
<sequence>MALAMTSTLALGFLAACGNTDSTSGGGSSSETVKIALQAPMSGGSATLGEAIKNGAAMAVEEEKADFEEAGFSLELVEYDDQGDPQKGVSNAQIIGSDQDVYGVVAHLNSGVFIPSSEVYERYNIPSVSPASTATDVTDRNLKSVNRIVARDDFQGPAGAEYAVQEIGAKKIFVINDKTAYGQGLATAFAEAAAEEGAEIVGEAGITVGEKDFNGVLNQVSSADPDLVYFGGLYSEGGLLIKQARDNGIDAAFMGGDGMDSSTLVEIAGDTVNNVYLTSVAGDSSATEFAKNYEEEYGAKPESFSIYGYDSAKVLMEGILDAAKENGGKLPAKDKVAAAVRAIDDYEGEMTQVSFDDKGDNEFAKIFIYKFDEASYPAKIQGEISQ</sequence>
<evidence type="ECO:0000256" key="3">
    <source>
        <dbReference type="ARBA" id="ARBA00022729"/>
    </source>
</evidence>
<comment type="similarity">
    <text evidence="1">Belongs to the leucine-binding protein family.</text>
</comment>
<evidence type="ECO:0000313" key="7">
    <source>
        <dbReference type="Proteomes" id="UP000216013"/>
    </source>
</evidence>
<keyword evidence="4" id="KW-0029">Amino-acid transport</keyword>
<dbReference type="PANTHER" id="PTHR47151">
    <property type="entry name" value="LEU/ILE/VAL-BINDING ABC TRANSPORTER SUBUNIT"/>
    <property type="match status" value="1"/>
</dbReference>
<dbReference type="InterPro" id="IPR028082">
    <property type="entry name" value="Peripla_BP_I"/>
</dbReference>